<evidence type="ECO:0000313" key="2">
    <source>
        <dbReference type="EMBL" id="MFD1937594.1"/>
    </source>
</evidence>
<dbReference type="EMBL" id="JBHUFV010000061">
    <property type="protein sequence ID" value="MFD1937594.1"/>
    <property type="molecule type" value="Genomic_DNA"/>
</dbReference>
<protein>
    <submittedName>
        <fullName evidence="2">Recombinase family protein</fullName>
    </submittedName>
</protein>
<evidence type="ECO:0000313" key="3">
    <source>
        <dbReference type="Proteomes" id="UP001597368"/>
    </source>
</evidence>
<dbReference type="SUPFAM" id="SSF53041">
    <property type="entry name" value="Resolvase-like"/>
    <property type="match status" value="1"/>
</dbReference>
<dbReference type="InterPro" id="IPR006119">
    <property type="entry name" value="Resolv_N"/>
</dbReference>
<reference evidence="3" key="1">
    <citation type="journal article" date="2019" name="Int. J. Syst. Evol. Microbiol.">
        <title>The Global Catalogue of Microorganisms (GCM) 10K type strain sequencing project: providing services to taxonomists for standard genome sequencing and annotation.</title>
        <authorList>
            <consortium name="The Broad Institute Genomics Platform"/>
            <consortium name="The Broad Institute Genome Sequencing Center for Infectious Disease"/>
            <person name="Wu L."/>
            <person name="Ma J."/>
        </authorList>
    </citation>
    <scope>NUCLEOTIDE SEQUENCE [LARGE SCALE GENOMIC DNA]</scope>
    <source>
        <strain evidence="3">ICMP 6774ER</strain>
    </source>
</reference>
<accession>A0ABW4T8U6</accession>
<dbReference type="Proteomes" id="UP001597368">
    <property type="component" value="Unassembled WGS sequence"/>
</dbReference>
<gene>
    <name evidence="2" type="ORF">ACFSKW_39615</name>
</gene>
<dbReference type="InterPro" id="IPR036162">
    <property type="entry name" value="Resolvase-like_N_sf"/>
</dbReference>
<sequence length="122" mass="13353">MEAVGDQFAFMEATVDRLGGDVAEHFSDLGRPGEGLRALMRAAYLGRFDRVMAWSLDRFGWAHVDLVATLTTLRDTGARVTMAGTDEDVDGAYVAYSISLAAADSDVARRVRAARRRRGEAR</sequence>
<dbReference type="RefSeq" id="WP_379578920.1">
    <property type="nucleotide sequence ID" value="NZ_JBHUFV010000061.1"/>
</dbReference>
<feature type="domain" description="Resolvase/invertase-type recombinase catalytic" evidence="1">
    <location>
        <begin position="3"/>
        <end position="121"/>
    </location>
</feature>
<dbReference type="Gene3D" id="3.40.50.1390">
    <property type="entry name" value="Resolvase, N-terminal catalytic domain"/>
    <property type="match status" value="1"/>
</dbReference>
<organism evidence="2 3">
    <name type="scientific">Nonomuraea mangrovi</name>
    <dbReference type="NCBI Taxonomy" id="2316207"/>
    <lineage>
        <taxon>Bacteria</taxon>
        <taxon>Bacillati</taxon>
        <taxon>Actinomycetota</taxon>
        <taxon>Actinomycetes</taxon>
        <taxon>Streptosporangiales</taxon>
        <taxon>Streptosporangiaceae</taxon>
        <taxon>Nonomuraea</taxon>
    </lineage>
</organism>
<proteinExistence type="predicted"/>
<comment type="caution">
    <text evidence="2">The sequence shown here is derived from an EMBL/GenBank/DDBJ whole genome shotgun (WGS) entry which is preliminary data.</text>
</comment>
<dbReference type="SMART" id="SM00857">
    <property type="entry name" value="Resolvase"/>
    <property type="match status" value="1"/>
</dbReference>
<name>A0ABW4T8U6_9ACTN</name>
<evidence type="ECO:0000259" key="1">
    <source>
        <dbReference type="SMART" id="SM00857"/>
    </source>
</evidence>
<keyword evidence="3" id="KW-1185">Reference proteome</keyword>
<dbReference type="Pfam" id="PF00239">
    <property type="entry name" value="Resolvase"/>
    <property type="match status" value="1"/>
</dbReference>